<comment type="caution">
    <text evidence="2">The sequence shown here is derived from an EMBL/GenBank/DDBJ whole genome shotgun (WGS) entry which is preliminary data.</text>
</comment>
<proteinExistence type="predicted"/>
<gene>
    <name evidence="2" type="ORF">GCM10009744_32250</name>
</gene>
<name>A0ABN2FC27_9ACTN</name>
<dbReference type="Proteomes" id="UP001501319">
    <property type="component" value="Unassembled WGS sequence"/>
</dbReference>
<dbReference type="RefSeq" id="WP_344112271.1">
    <property type="nucleotide sequence ID" value="NZ_BAAANE010000005.1"/>
</dbReference>
<dbReference type="EMBL" id="BAAANE010000005">
    <property type="protein sequence ID" value="GAA1640077.1"/>
    <property type="molecule type" value="Genomic_DNA"/>
</dbReference>
<keyword evidence="3" id="KW-1185">Reference proteome</keyword>
<evidence type="ECO:0000313" key="2">
    <source>
        <dbReference type="EMBL" id="GAA1640077.1"/>
    </source>
</evidence>
<evidence type="ECO:0000256" key="1">
    <source>
        <dbReference type="SAM" id="MobiDB-lite"/>
    </source>
</evidence>
<accession>A0ABN2FC27</accession>
<feature type="compositionally biased region" description="Low complexity" evidence="1">
    <location>
        <begin position="211"/>
        <end position="235"/>
    </location>
</feature>
<reference evidence="2 3" key="1">
    <citation type="journal article" date="2019" name="Int. J. Syst. Evol. Microbiol.">
        <title>The Global Catalogue of Microorganisms (GCM) 10K type strain sequencing project: providing services to taxonomists for standard genome sequencing and annotation.</title>
        <authorList>
            <consortium name="The Broad Institute Genomics Platform"/>
            <consortium name="The Broad Institute Genome Sequencing Center for Infectious Disease"/>
            <person name="Wu L."/>
            <person name="Ma J."/>
        </authorList>
    </citation>
    <scope>NUCLEOTIDE SEQUENCE [LARGE SCALE GENOMIC DNA]</scope>
    <source>
        <strain evidence="2 3">JCM 14306</strain>
    </source>
</reference>
<feature type="region of interest" description="Disordered" evidence="1">
    <location>
        <begin position="208"/>
        <end position="243"/>
    </location>
</feature>
<evidence type="ECO:0008006" key="4">
    <source>
        <dbReference type="Google" id="ProtNLM"/>
    </source>
</evidence>
<sequence>MTVSTLEQAVGFEHARIRELAGPAHEQAAARPDRRHETDRFYAIAAQHLAAAEDVLLPRVRRLPDGRTKVSAYVENARQLERSLRFLKGRIYGDARIQHLRHDEVWREVDRLLAQHEVLEAEYCRLLAEELAGDDVSSLTEDLLTAEEKAPTRAHPGSPHTGPAGRLAHRMWRLADTAWDSAEGRVVPARYREHPKRDSALSHYLYGTLMPEATNPEAPNPPATARGTGDDAATAPRPPDEKM</sequence>
<organism evidence="2 3">
    <name type="scientific">Kribbella alba</name>
    <dbReference type="NCBI Taxonomy" id="190197"/>
    <lineage>
        <taxon>Bacteria</taxon>
        <taxon>Bacillati</taxon>
        <taxon>Actinomycetota</taxon>
        <taxon>Actinomycetes</taxon>
        <taxon>Propionibacteriales</taxon>
        <taxon>Kribbellaceae</taxon>
        <taxon>Kribbella</taxon>
    </lineage>
</organism>
<evidence type="ECO:0000313" key="3">
    <source>
        <dbReference type="Proteomes" id="UP001501319"/>
    </source>
</evidence>
<protein>
    <recommendedName>
        <fullName evidence="4">Hemerythrin HHE cation binding domain-containing protein</fullName>
    </recommendedName>
</protein>